<dbReference type="GO" id="GO:0016616">
    <property type="term" value="F:oxidoreductase activity, acting on the CH-OH group of donors, NAD or NADP as acceptor"/>
    <property type="evidence" value="ECO:0007669"/>
    <property type="project" value="InterPro"/>
</dbReference>
<keyword evidence="2" id="KW-0560">Oxidoreductase</keyword>
<dbReference type="GO" id="GO:0006694">
    <property type="term" value="P:steroid biosynthetic process"/>
    <property type="evidence" value="ECO:0007669"/>
    <property type="project" value="InterPro"/>
</dbReference>
<evidence type="ECO:0000256" key="1">
    <source>
        <dbReference type="ARBA" id="ARBA00009219"/>
    </source>
</evidence>
<evidence type="ECO:0000313" key="5">
    <source>
        <dbReference type="Proteomes" id="UP001310594"/>
    </source>
</evidence>
<name>A0AAN7W0G5_9PEZI</name>
<dbReference type="PANTHER" id="PTHR43245">
    <property type="entry name" value="BIFUNCTIONAL POLYMYXIN RESISTANCE PROTEIN ARNA"/>
    <property type="match status" value="1"/>
</dbReference>
<dbReference type="Proteomes" id="UP001310594">
    <property type="component" value="Unassembled WGS sequence"/>
</dbReference>
<sequence>MVEALLEKHPKWRISVLDVKPPEPHLARRLDQYLQADVSVAKSVYSAFADYWPDLVVHTAGMIPVGEKRYSTNNEDWERVKAVNYNGTRNVLDASLASGCKRFVYTSSCTVVTDDMDHEYFYMTEALPTGLATLHYGKSKGMAESYVLSPEHADKGLMACALRPCTIFGPTDTAVISVFHELIAKGETSFIVGDGDNLYDFMYIDNAVLAHMLAVENLLTTRTAAGQAFFISNDEPVYFWDFLAFVWAQFGHVPSYRVHIPESIAWMAALVFECKTWVTGGANTLNRGSVRDGVRSQFANNGKAREILGYKPTVGLSEGVRRTCEGYRKYLAAKAAPAVAKGTTKG</sequence>
<comment type="caution">
    <text evidence="4">The sequence shown here is derived from an EMBL/GenBank/DDBJ whole genome shotgun (WGS) entry which is preliminary data.</text>
</comment>
<protein>
    <recommendedName>
        <fullName evidence="3">3-beta hydroxysteroid dehydrogenase/isomerase domain-containing protein</fullName>
    </recommendedName>
</protein>
<dbReference type="InterPro" id="IPR002225">
    <property type="entry name" value="3Beta_OHSteriod_DH/Estase"/>
</dbReference>
<organism evidence="4 5">
    <name type="scientific">Elasticomyces elasticus</name>
    <dbReference type="NCBI Taxonomy" id="574655"/>
    <lineage>
        <taxon>Eukaryota</taxon>
        <taxon>Fungi</taxon>
        <taxon>Dikarya</taxon>
        <taxon>Ascomycota</taxon>
        <taxon>Pezizomycotina</taxon>
        <taxon>Dothideomycetes</taxon>
        <taxon>Dothideomycetidae</taxon>
        <taxon>Mycosphaerellales</taxon>
        <taxon>Teratosphaeriaceae</taxon>
        <taxon>Elasticomyces</taxon>
    </lineage>
</organism>
<gene>
    <name evidence="4" type="ORF">LTR97_010080</name>
</gene>
<evidence type="ECO:0000256" key="2">
    <source>
        <dbReference type="ARBA" id="ARBA00023002"/>
    </source>
</evidence>
<dbReference type="InterPro" id="IPR036291">
    <property type="entry name" value="NAD(P)-bd_dom_sf"/>
</dbReference>
<dbReference type="PANTHER" id="PTHR43245:SF51">
    <property type="entry name" value="SHORT CHAIN DEHYDROGENASE_REDUCTASE FAMILY 42E, MEMBER 2"/>
    <property type="match status" value="1"/>
</dbReference>
<proteinExistence type="inferred from homology"/>
<evidence type="ECO:0000259" key="3">
    <source>
        <dbReference type="Pfam" id="PF01073"/>
    </source>
</evidence>
<evidence type="ECO:0000313" key="4">
    <source>
        <dbReference type="EMBL" id="KAK5693511.1"/>
    </source>
</evidence>
<dbReference type="InterPro" id="IPR050177">
    <property type="entry name" value="Lipid_A_modif_metabolic_enz"/>
</dbReference>
<comment type="similarity">
    <text evidence="1">Belongs to the 3-beta-HSD family.</text>
</comment>
<accession>A0AAN7W0G5</accession>
<dbReference type="EMBL" id="JAVRQU010000017">
    <property type="protein sequence ID" value="KAK5693511.1"/>
    <property type="molecule type" value="Genomic_DNA"/>
</dbReference>
<dbReference type="Pfam" id="PF01073">
    <property type="entry name" value="3Beta_HSD"/>
    <property type="match status" value="1"/>
</dbReference>
<feature type="domain" description="3-beta hydroxysteroid dehydrogenase/isomerase" evidence="3">
    <location>
        <begin position="2"/>
        <end position="258"/>
    </location>
</feature>
<reference evidence="4" key="1">
    <citation type="submission" date="2023-08" db="EMBL/GenBank/DDBJ databases">
        <title>Black Yeasts Isolated from many extreme environments.</title>
        <authorList>
            <person name="Coleine C."/>
            <person name="Stajich J.E."/>
            <person name="Selbmann L."/>
        </authorList>
    </citation>
    <scope>NUCLEOTIDE SEQUENCE</scope>
    <source>
        <strain evidence="4">CCFEE 5810</strain>
    </source>
</reference>
<dbReference type="AlphaFoldDB" id="A0AAN7W0G5"/>
<dbReference type="Gene3D" id="3.40.50.720">
    <property type="entry name" value="NAD(P)-binding Rossmann-like Domain"/>
    <property type="match status" value="1"/>
</dbReference>
<dbReference type="SUPFAM" id="SSF51735">
    <property type="entry name" value="NAD(P)-binding Rossmann-fold domains"/>
    <property type="match status" value="1"/>
</dbReference>